<reference evidence="4 5" key="1">
    <citation type="submission" date="2010-05" db="EMBL/GenBank/DDBJ databases">
        <title>Complete sequence of Methanococcus voltae A3.</title>
        <authorList>
            <consortium name="US DOE Joint Genome Institute"/>
            <person name="Lucas S."/>
            <person name="Copeland A."/>
            <person name="Lapidus A."/>
            <person name="Cheng J.-F."/>
            <person name="Bruce D."/>
            <person name="Goodwin L."/>
            <person name="Pitluck S."/>
            <person name="Lowry S."/>
            <person name="Clum A."/>
            <person name="Land M."/>
            <person name="Hauser L."/>
            <person name="Kyrpides N."/>
            <person name="Mikhailova N."/>
            <person name="Whitman W.B."/>
            <person name="Woyke T."/>
        </authorList>
    </citation>
    <scope>NUCLEOTIDE SEQUENCE [LARGE SCALE GENOMIC DNA]</scope>
    <source>
        <strain evidence="5">ATCC BAA-1334 / A3</strain>
    </source>
</reference>
<feature type="domain" description="N-acetyltransferase" evidence="3">
    <location>
        <begin position="6"/>
        <end position="200"/>
    </location>
</feature>
<evidence type="ECO:0000259" key="3">
    <source>
        <dbReference type="PROSITE" id="PS51186"/>
    </source>
</evidence>
<dbReference type="InterPro" id="IPR016181">
    <property type="entry name" value="Acyl_CoA_acyltransferase"/>
</dbReference>
<proteinExistence type="predicted"/>
<dbReference type="PANTHER" id="PTHR10908:SF0">
    <property type="entry name" value="SEROTONIN N-ACETYLTRANSFERASE"/>
    <property type="match status" value="1"/>
</dbReference>
<dbReference type="CDD" id="cd04301">
    <property type="entry name" value="NAT_SF"/>
    <property type="match status" value="1"/>
</dbReference>
<gene>
    <name evidence="4" type="ordered locus">Mvol_1001</name>
</gene>
<dbReference type="EMBL" id="CP002057">
    <property type="protein sequence ID" value="ADI36658.1"/>
    <property type="molecule type" value="Genomic_DNA"/>
</dbReference>
<dbReference type="PROSITE" id="PS51186">
    <property type="entry name" value="GNAT"/>
    <property type="match status" value="1"/>
</dbReference>
<dbReference type="GO" id="GO:0008080">
    <property type="term" value="F:N-acetyltransferase activity"/>
    <property type="evidence" value="ECO:0007669"/>
    <property type="project" value="UniProtKB-ARBA"/>
</dbReference>
<evidence type="ECO:0000256" key="1">
    <source>
        <dbReference type="ARBA" id="ARBA00022679"/>
    </source>
</evidence>
<accession>D7DU48</accession>
<keyword evidence="2" id="KW-0012">Acyltransferase</keyword>
<dbReference type="PANTHER" id="PTHR10908">
    <property type="entry name" value="SEROTONIN N-ACETYLTRANSFERASE"/>
    <property type="match status" value="1"/>
</dbReference>
<evidence type="ECO:0000256" key="2">
    <source>
        <dbReference type="ARBA" id="ARBA00023315"/>
    </source>
</evidence>
<dbReference type="Gene3D" id="3.40.630.30">
    <property type="match status" value="1"/>
</dbReference>
<dbReference type="STRING" id="456320.Mvol_1001"/>
<dbReference type="InterPro" id="IPR051635">
    <property type="entry name" value="SNAT-like"/>
</dbReference>
<dbReference type="HOGENOM" id="CLU_013985_26_0_2"/>
<keyword evidence="1 4" id="KW-0808">Transferase</keyword>
<dbReference type="SUPFAM" id="SSF55729">
    <property type="entry name" value="Acyl-CoA N-acyltransferases (Nat)"/>
    <property type="match status" value="1"/>
</dbReference>
<dbReference type="InterPro" id="IPR000182">
    <property type="entry name" value="GNAT_dom"/>
</dbReference>
<keyword evidence="5" id="KW-1185">Reference proteome</keyword>
<dbReference type="Proteomes" id="UP000007722">
    <property type="component" value="Chromosome"/>
</dbReference>
<evidence type="ECO:0000313" key="5">
    <source>
        <dbReference type="Proteomes" id="UP000007722"/>
    </source>
</evidence>
<evidence type="ECO:0000313" key="4">
    <source>
        <dbReference type="EMBL" id="ADI36658.1"/>
    </source>
</evidence>
<sequence>MVEEDLIIRTANINDISQIMNLEIKSFDKGVRETEITYSNRLDVFKDGFLVLEHNNSNNSNNSNNINNNENKDEKNIIGFITSELWENVKENTEYCQKFNLNHNINKFHNDNGKELYISSIAISKNHQHKGYGNLLFNTLIDNMISKYNIKSIILIVSENWTNAIKLYTHNGFKEIYRINEFFNCNKGKFDGIIMKKELYSK</sequence>
<dbReference type="AlphaFoldDB" id="D7DU48"/>
<dbReference type="InParanoid" id="D7DU48"/>
<dbReference type="eggNOG" id="arCOG00833">
    <property type="taxonomic scope" value="Archaea"/>
</dbReference>
<dbReference type="KEGG" id="mvo:Mvol_1001"/>
<name>D7DU48_METV3</name>
<organism evidence="4 5">
    <name type="scientific">Methanococcus voltae (strain ATCC BAA-1334 / A3)</name>
    <dbReference type="NCBI Taxonomy" id="456320"/>
    <lineage>
        <taxon>Archaea</taxon>
        <taxon>Methanobacteriati</taxon>
        <taxon>Methanobacteriota</taxon>
        <taxon>Methanomada group</taxon>
        <taxon>Methanococci</taxon>
        <taxon>Methanococcales</taxon>
        <taxon>Methanococcaceae</taxon>
        <taxon>Methanococcus</taxon>
    </lineage>
</organism>
<dbReference type="OrthoDB" id="43754at2157"/>
<protein>
    <submittedName>
        <fullName evidence="4">GCN5-related N-acetyltransferase</fullName>
    </submittedName>
</protein>
<dbReference type="Pfam" id="PF00583">
    <property type="entry name" value="Acetyltransf_1"/>
    <property type="match status" value="1"/>
</dbReference>